<dbReference type="InterPro" id="IPR027417">
    <property type="entry name" value="P-loop_NTPase"/>
</dbReference>
<dbReference type="InterPro" id="IPR011545">
    <property type="entry name" value="DEAD/DEAH_box_helicase_dom"/>
</dbReference>
<dbReference type="SMART" id="SM00490">
    <property type="entry name" value="HELICc"/>
    <property type="match status" value="1"/>
</dbReference>
<dbReference type="InterPro" id="IPR052511">
    <property type="entry name" value="ATP-dep_Helicase"/>
</dbReference>
<comment type="caution">
    <text evidence="6">The sequence shown here is derived from an EMBL/GenBank/DDBJ whole genome shotgun (WGS) entry which is preliminary data.</text>
</comment>
<dbReference type="SUPFAM" id="SSF52540">
    <property type="entry name" value="P-loop containing nucleoside triphosphate hydrolases"/>
    <property type="match status" value="1"/>
</dbReference>
<keyword evidence="2" id="KW-0067">ATP-binding</keyword>
<organism evidence="6 7">
    <name type="scientific">Thiocapsa imhoffii</name>
    <dbReference type="NCBI Taxonomy" id="382777"/>
    <lineage>
        <taxon>Bacteria</taxon>
        <taxon>Pseudomonadati</taxon>
        <taxon>Pseudomonadota</taxon>
        <taxon>Gammaproteobacteria</taxon>
        <taxon>Chromatiales</taxon>
        <taxon>Chromatiaceae</taxon>
        <taxon>Thiocapsa</taxon>
    </lineage>
</organism>
<protein>
    <recommendedName>
        <fullName evidence="8">DEAD/DEAH box helicase</fullName>
    </recommendedName>
</protein>
<dbReference type="SMART" id="SM00487">
    <property type="entry name" value="DEXDc"/>
    <property type="match status" value="1"/>
</dbReference>
<name>A0A9X0WIC1_9GAMM</name>
<feature type="compositionally biased region" description="Polar residues" evidence="3">
    <location>
        <begin position="1"/>
        <end position="23"/>
    </location>
</feature>
<dbReference type="Proteomes" id="UP001138802">
    <property type="component" value="Unassembled WGS sequence"/>
</dbReference>
<accession>A0A9X0WIC1</accession>
<dbReference type="Pfam" id="PF00271">
    <property type="entry name" value="Helicase_C"/>
    <property type="match status" value="1"/>
</dbReference>
<dbReference type="PROSITE" id="PS51194">
    <property type="entry name" value="HELICASE_CTER"/>
    <property type="match status" value="1"/>
</dbReference>
<dbReference type="PROSITE" id="PS51192">
    <property type="entry name" value="HELICASE_ATP_BIND_1"/>
    <property type="match status" value="1"/>
</dbReference>
<evidence type="ECO:0000256" key="2">
    <source>
        <dbReference type="ARBA" id="ARBA00022840"/>
    </source>
</evidence>
<dbReference type="GO" id="GO:0016887">
    <property type="term" value="F:ATP hydrolysis activity"/>
    <property type="evidence" value="ECO:0007669"/>
    <property type="project" value="TreeGrafter"/>
</dbReference>
<evidence type="ECO:0000313" key="7">
    <source>
        <dbReference type="Proteomes" id="UP001138802"/>
    </source>
</evidence>
<gene>
    <name evidence="6" type="ORF">CKO25_09160</name>
</gene>
<dbReference type="EMBL" id="NRSD01000007">
    <property type="protein sequence ID" value="MBK1644814.1"/>
    <property type="molecule type" value="Genomic_DNA"/>
</dbReference>
<dbReference type="GO" id="GO:0003677">
    <property type="term" value="F:DNA binding"/>
    <property type="evidence" value="ECO:0007669"/>
    <property type="project" value="TreeGrafter"/>
</dbReference>
<dbReference type="InterPro" id="IPR001650">
    <property type="entry name" value="Helicase_C-like"/>
</dbReference>
<keyword evidence="1" id="KW-0547">Nucleotide-binding</keyword>
<dbReference type="Gene3D" id="3.40.50.300">
    <property type="entry name" value="P-loop containing nucleotide triphosphate hydrolases"/>
    <property type="match status" value="2"/>
</dbReference>
<feature type="domain" description="Helicase ATP-binding" evidence="4">
    <location>
        <begin position="53"/>
        <end position="244"/>
    </location>
</feature>
<evidence type="ECO:0000259" key="4">
    <source>
        <dbReference type="PROSITE" id="PS51192"/>
    </source>
</evidence>
<dbReference type="GO" id="GO:0005524">
    <property type="term" value="F:ATP binding"/>
    <property type="evidence" value="ECO:0007669"/>
    <property type="project" value="UniProtKB-KW"/>
</dbReference>
<evidence type="ECO:0000313" key="6">
    <source>
        <dbReference type="EMBL" id="MBK1644814.1"/>
    </source>
</evidence>
<dbReference type="AlphaFoldDB" id="A0A9X0WIC1"/>
<dbReference type="InterPro" id="IPR014001">
    <property type="entry name" value="Helicase_ATP-bd"/>
</dbReference>
<evidence type="ECO:0000256" key="3">
    <source>
        <dbReference type="SAM" id="MobiDB-lite"/>
    </source>
</evidence>
<evidence type="ECO:0008006" key="8">
    <source>
        <dbReference type="Google" id="ProtNLM"/>
    </source>
</evidence>
<evidence type="ECO:0000259" key="5">
    <source>
        <dbReference type="PROSITE" id="PS51194"/>
    </source>
</evidence>
<keyword evidence="7" id="KW-1185">Reference proteome</keyword>
<dbReference type="PANTHER" id="PTHR47962:SF5">
    <property type="entry name" value="ATP-DEPENDENT HELICASE LHR-RELATED"/>
    <property type="match status" value="1"/>
</dbReference>
<reference evidence="6 7" key="1">
    <citation type="journal article" date="2020" name="Microorganisms">
        <title>Osmotic Adaptation and Compatible Solute Biosynthesis of Phototrophic Bacteria as Revealed from Genome Analyses.</title>
        <authorList>
            <person name="Imhoff J.F."/>
            <person name="Rahn T."/>
            <person name="Kunzel S."/>
            <person name="Keller A."/>
            <person name="Neulinger S.C."/>
        </authorList>
    </citation>
    <scope>NUCLEOTIDE SEQUENCE [LARGE SCALE GENOMIC DNA]</scope>
    <source>
        <strain evidence="6 7">DSM 21303</strain>
    </source>
</reference>
<dbReference type="PANTHER" id="PTHR47962">
    <property type="entry name" value="ATP-DEPENDENT HELICASE LHR-RELATED-RELATED"/>
    <property type="match status" value="1"/>
</dbReference>
<evidence type="ECO:0000256" key="1">
    <source>
        <dbReference type="ARBA" id="ARBA00022741"/>
    </source>
</evidence>
<dbReference type="RefSeq" id="WP_200387620.1">
    <property type="nucleotide sequence ID" value="NZ_NRSD01000007.1"/>
</dbReference>
<feature type="domain" description="Helicase C-terminal" evidence="5">
    <location>
        <begin position="293"/>
        <end position="449"/>
    </location>
</feature>
<dbReference type="Pfam" id="PF00270">
    <property type="entry name" value="DEAD"/>
    <property type="match status" value="1"/>
</dbReference>
<feature type="region of interest" description="Disordered" evidence="3">
    <location>
        <begin position="1"/>
        <end position="24"/>
    </location>
</feature>
<proteinExistence type="predicted"/>
<sequence length="728" mass="79079">MSEPCGSSTSETPVNDPSRTPSNRALLERLGPVGRVFFGQRFQALTEIQRQAIEPILAGHSLLVTAATAAGKTEAICAPLIARLRQSPAPRTPRIRMLVIAPTRALVNDLAARLSGPLADLGWACGRQTSDHRDKKRHPEVLVTTPESLDSMLVRDGVVREARTVDHLLAGVEAVFIDEVHLFAGSSRGDQLMWLLQRLRLLRSFAHENGLTPTADLQLCGGSATVAAPERVAQRLLGATARTLCVAGFRPLEMFCLEQEQWLAIEPGFSATNIRDLITVIGAGTDASAMAERIWQILRASPEEQGICRKLLVFVPTRRLCDQLSVVLREVLTRRRAMRVFGHHGSLERSAREQAEAGFAAARDAVLVATTTLEVGVDIGDVDAVVLVGPPPDTSSLLQRVGRAGRCSGITRILPIARDHIERAAFGSLLAKARDGRLDEARDARRWSVFVQQSASYIAQTPRKRRGRKSLLALAQAVWPDRDTAERILDHLCREDHLVATGNHLSLGEDWSDRLGEGGGDFHGNLDADRVGRPVVDVSTGEVLAYVQGAESTSGTIQLGGQRWSVVSESGEILLKSTQGGGPAETMRYGSRRAPTRHAFACHVLAGLGYAPEDAPVIKGGGRSLWWHCGGSAYERVLLQLLPDQGAVKGLEGLALTEPPEPDQLARLAQDEAFIRGVIAKMTSALSSVMAPGPWHALLPDQVQREVVMDLFGVDAFIQWLRTRRLCH</sequence>